<proteinExistence type="predicted"/>
<comment type="caution">
    <text evidence="2">The sequence shown here is derived from an EMBL/GenBank/DDBJ whole genome shotgun (WGS) entry which is preliminary data.</text>
</comment>
<dbReference type="EMBL" id="LSBH01000006">
    <property type="protein sequence ID" value="OAQ77044.1"/>
    <property type="molecule type" value="Genomic_DNA"/>
</dbReference>
<accession>A0A179H953</accession>
<name>A0A179H953_PURLI</name>
<evidence type="ECO:0000313" key="1">
    <source>
        <dbReference type="EMBL" id="OAQ77044.1"/>
    </source>
</evidence>
<sequence>MGLIGTTLMVRYGWDITRGLPYGATMEVLLAQISRYILSVCHAVTDRVHQ</sequence>
<gene>
    <name evidence="1" type="ORF">VFPBJ_07516</name>
    <name evidence="2" type="ORF">VFPFJ_08338</name>
</gene>
<evidence type="ECO:0000313" key="2">
    <source>
        <dbReference type="EMBL" id="OAQ85949.1"/>
    </source>
</evidence>
<dbReference type="Proteomes" id="UP000078240">
    <property type="component" value="Unassembled WGS sequence"/>
</dbReference>
<reference evidence="2 3" key="1">
    <citation type="submission" date="2016-02" db="EMBL/GenBank/DDBJ databases">
        <title>Biosynthesis of antibiotic leucinostatins and their inhibition on Phytophthora in bio-control Purpureocillium lilacinum.</title>
        <authorList>
            <person name="Wang G."/>
            <person name="Liu Z."/>
            <person name="Lin R."/>
            <person name="Li E."/>
            <person name="Mao Z."/>
            <person name="Ling J."/>
            <person name="Yin W."/>
            <person name="Xie B."/>
        </authorList>
    </citation>
    <scope>NUCLEOTIDE SEQUENCE [LARGE SCALE GENOMIC DNA]</scope>
    <source>
        <strain evidence="1">PLBJ-1</strain>
        <strain evidence="2">PLFJ-1</strain>
    </source>
</reference>
<dbReference type="EMBL" id="LSBI01000007">
    <property type="protein sequence ID" value="OAQ85949.1"/>
    <property type="molecule type" value="Genomic_DNA"/>
</dbReference>
<protein>
    <submittedName>
        <fullName evidence="2">Uncharacterized protein</fullName>
    </submittedName>
</protein>
<dbReference type="AlphaFoldDB" id="A0A179H953"/>
<organism evidence="2 3">
    <name type="scientific">Purpureocillium lilacinum</name>
    <name type="common">Paecilomyces lilacinus</name>
    <dbReference type="NCBI Taxonomy" id="33203"/>
    <lineage>
        <taxon>Eukaryota</taxon>
        <taxon>Fungi</taxon>
        <taxon>Dikarya</taxon>
        <taxon>Ascomycota</taxon>
        <taxon>Pezizomycotina</taxon>
        <taxon>Sordariomycetes</taxon>
        <taxon>Hypocreomycetidae</taxon>
        <taxon>Hypocreales</taxon>
        <taxon>Ophiocordycipitaceae</taxon>
        <taxon>Purpureocillium</taxon>
    </lineage>
</organism>
<evidence type="ECO:0000313" key="3">
    <source>
        <dbReference type="Proteomes" id="UP000078340"/>
    </source>
</evidence>
<dbReference type="Proteomes" id="UP000078340">
    <property type="component" value="Unassembled WGS sequence"/>
</dbReference>